<dbReference type="EMBL" id="QZCW01000001">
    <property type="protein sequence ID" value="MCW5321115.1"/>
    <property type="molecule type" value="Genomic_DNA"/>
</dbReference>
<organism evidence="2 3">
    <name type="scientific">Verminephrobacter aporrectodeae subsp. tuberculatae</name>
    <dbReference type="NCBI Taxonomy" id="1110392"/>
    <lineage>
        <taxon>Bacteria</taxon>
        <taxon>Pseudomonadati</taxon>
        <taxon>Pseudomonadota</taxon>
        <taxon>Betaproteobacteria</taxon>
        <taxon>Burkholderiales</taxon>
        <taxon>Comamonadaceae</taxon>
        <taxon>Verminephrobacter</taxon>
    </lineage>
</organism>
<dbReference type="InterPro" id="IPR038765">
    <property type="entry name" value="Papain-like_cys_pep_sf"/>
</dbReference>
<evidence type="ECO:0000259" key="1">
    <source>
        <dbReference type="SMART" id="SM00460"/>
    </source>
</evidence>
<feature type="domain" description="Transglutaminase-like" evidence="1">
    <location>
        <begin position="210"/>
        <end position="274"/>
    </location>
</feature>
<dbReference type="Proteomes" id="UP001208935">
    <property type="component" value="Unassembled WGS sequence"/>
</dbReference>
<proteinExistence type="predicted"/>
<dbReference type="PANTHER" id="PTHR33490:SF12">
    <property type="entry name" value="BLL5557 PROTEIN"/>
    <property type="match status" value="1"/>
</dbReference>
<accession>A0ABT3KS78</accession>
<sequence length="314" mass="34691">MGRPSPGPQTARLWSVSTRQQGSIPAGLARRSILALPLAGLLAPVPGVAHAECDARRCVLRHLRFFLKTSNPLDRALLEQRLWCYLPANLAGQRVVQTHVSVPHQIYPDALGHLILELSFDRFPPFAHKIVTIDATLALNGSERRQELAAPREWLAAERFIESDHPQIGLLARQLGRSTPALSARAIFEWVQGNIRYAGYLAEDRGALQALLTSQGDCTEYADLVVALCRALGIPARMVGGYVVDGDAVVLPQDYHNWAEVFWDGQWQVVDAQKGDWLGASAHYVVFRIYRDVASNPVGLAHRFRISGDLKATL</sequence>
<name>A0ABT3KS78_9BURK</name>
<reference evidence="3" key="1">
    <citation type="submission" date="2023-07" db="EMBL/GenBank/DDBJ databases">
        <title>Verminephrobacter genomes.</title>
        <authorList>
            <person name="Lund M.B."/>
        </authorList>
    </citation>
    <scope>NUCLEOTIDE SEQUENCE [LARGE SCALE GENOMIC DNA]</scope>
    <source>
        <strain evidence="3">AtM5-05</strain>
    </source>
</reference>
<keyword evidence="3" id="KW-1185">Reference proteome</keyword>
<dbReference type="Gene3D" id="3.10.620.30">
    <property type="match status" value="1"/>
</dbReference>
<protein>
    <recommendedName>
        <fullName evidence="1">Transglutaminase-like domain-containing protein</fullName>
    </recommendedName>
</protein>
<dbReference type="SUPFAM" id="SSF54001">
    <property type="entry name" value="Cysteine proteinases"/>
    <property type="match status" value="1"/>
</dbReference>
<dbReference type="InterPro" id="IPR002931">
    <property type="entry name" value="Transglutaminase-like"/>
</dbReference>
<dbReference type="PANTHER" id="PTHR33490">
    <property type="entry name" value="BLR5614 PROTEIN-RELATED"/>
    <property type="match status" value="1"/>
</dbReference>
<dbReference type="SMART" id="SM00460">
    <property type="entry name" value="TGc"/>
    <property type="match status" value="1"/>
</dbReference>
<evidence type="ECO:0000313" key="2">
    <source>
        <dbReference type="EMBL" id="MCW5321115.1"/>
    </source>
</evidence>
<comment type="caution">
    <text evidence="2">The sequence shown here is derived from an EMBL/GenBank/DDBJ whole genome shotgun (WGS) entry which is preliminary data.</text>
</comment>
<gene>
    <name evidence="2" type="ORF">D5039_08060</name>
</gene>
<dbReference type="Pfam" id="PF01841">
    <property type="entry name" value="Transglut_core"/>
    <property type="match status" value="1"/>
</dbReference>
<evidence type="ECO:0000313" key="3">
    <source>
        <dbReference type="Proteomes" id="UP001208935"/>
    </source>
</evidence>